<dbReference type="Pfam" id="PF08241">
    <property type="entry name" value="Methyltransf_11"/>
    <property type="match status" value="1"/>
</dbReference>
<proteinExistence type="inferred from homology"/>
<keyword evidence="7 8" id="KW-0093">Biotin biosynthesis</keyword>
<dbReference type="UniPathway" id="UPA00078"/>
<evidence type="ECO:0000259" key="9">
    <source>
        <dbReference type="Pfam" id="PF08241"/>
    </source>
</evidence>
<reference evidence="11" key="1">
    <citation type="submission" date="2016-08" db="EMBL/GenBank/DDBJ databases">
        <authorList>
            <person name="Varghese N."/>
            <person name="Submissions Spin"/>
        </authorList>
    </citation>
    <scope>NUCLEOTIDE SEQUENCE [LARGE SCALE GENOMIC DNA]</scope>
    <source>
        <strain evidence="11">REICA_082</strain>
    </source>
</reference>
<keyword evidence="4 8" id="KW-0489">Methyltransferase</keyword>
<dbReference type="GO" id="GO:0102130">
    <property type="term" value="F:malonyl-CoA methyltransferase activity"/>
    <property type="evidence" value="ECO:0007669"/>
    <property type="project" value="UniProtKB-EC"/>
</dbReference>
<dbReference type="CDD" id="cd02440">
    <property type="entry name" value="AdoMet_MTases"/>
    <property type="match status" value="1"/>
</dbReference>
<dbReference type="NCBIfam" id="NF007610">
    <property type="entry name" value="PRK10258.1"/>
    <property type="match status" value="1"/>
</dbReference>
<dbReference type="GO" id="GO:0009102">
    <property type="term" value="P:biotin biosynthetic process"/>
    <property type="evidence" value="ECO:0007669"/>
    <property type="project" value="UniProtKB-UniRule"/>
</dbReference>
<name>A0A1C4B657_9ENTR</name>
<dbReference type="GO" id="GO:0010340">
    <property type="term" value="F:carboxyl-O-methyltransferase activity"/>
    <property type="evidence" value="ECO:0007669"/>
    <property type="project" value="UniProtKB-UniRule"/>
</dbReference>
<dbReference type="Proteomes" id="UP000198975">
    <property type="component" value="Unassembled WGS sequence"/>
</dbReference>
<dbReference type="SUPFAM" id="SSF53335">
    <property type="entry name" value="S-adenosyl-L-methionine-dependent methyltransferases"/>
    <property type="match status" value="1"/>
</dbReference>
<dbReference type="AlphaFoldDB" id="A0A1C4B657"/>
<dbReference type="NCBIfam" id="TIGR02072">
    <property type="entry name" value="BioC"/>
    <property type="match status" value="1"/>
</dbReference>
<comment type="similarity">
    <text evidence="8">Belongs to the methyltransferase superfamily.</text>
</comment>
<comment type="function">
    <text evidence="8">Converts the free carboxyl group of a malonyl-thioester to its methyl ester by transfer of a methyl group from S-adenosyl-L-methionine (SAM). It allows to synthesize pimeloyl-ACP via the fatty acid synthetic pathway.</text>
</comment>
<dbReference type="Gene3D" id="3.40.50.150">
    <property type="entry name" value="Vaccinia Virus protein VP39"/>
    <property type="match status" value="1"/>
</dbReference>
<organism evidence="10 11">
    <name type="scientific">Kosakonia oryzendophytica</name>
    <dbReference type="NCBI Taxonomy" id="1005665"/>
    <lineage>
        <taxon>Bacteria</taxon>
        <taxon>Pseudomonadati</taxon>
        <taxon>Pseudomonadota</taxon>
        <taxon>Gammaproteobacteria</taxon>
        <taxon>Enterobacterales</taxon>
        <taxon>Enterobacteriaceae</taxon>
        <taxon>Kosakonia</taxon>
    </lineage>
</organism>
<evidence type="ECO:0000256" key="7">
    <source>
        <dbReference type="ARBA" id="ARBA00022756"/>
    </source>
</evidence>
<dbReference type="PANTHER" id="PTHR43591">
    <property type="entry name" value="METHYLTRANSFERASE"/>
    <property type="match status" value="1"/>
</dbReference>
<feature type="domain" description="Methyltransferase type 11" evidence="9">
    <location>
        <begin position="46"/>
        <end position="137"/>
    </location>
</feature>
<evidence type="ECO:0000256" key="1">
    <source>
        <dbReference type="ARBA" id="ARBA00000852"/>
    </source>
</evidence>
<dbReference type="RefSeq" id="WP_061494526.1">
    <property type="nucleotide sequence ID" value="NZ_CP115659.1"/>
</dbReference>
<dbReference type="HAMAP" id="MF_00835">
    <property type="entry name" value="BioC"/>
    <property type="match status" value="1"/>
</dbReference>
<evidence type="ECO:0000313" key="10">
    <source>
        <dbReference type="EMBL" id="SCC02395.1"/>
    </source>
</evidence>
<dbReference type="EMBL" id="FMAY01000004">
    <property type="protein sequence ID" value="SCC02395.1"/>
    <property type="molecule type" value="Genomic_DNA"/>
</dbReference>
<evidence type="ECO:0000256" key="8">
    <source>
        <dbReference type="HAMAP-Rule" id="MF_00835"/>
    </source>
</evidence>
<keyword evidence="5 8" id="KW-0808">Transferase</keyword>
<dbReference type="GO" id="GO:0008757">
    <property type="term" value="F:S-adenosylmethionine-dependent methyltransferase activity"/>
    <property type="evidence" value="ECO:0007669"/>
    <property type="project" value="InterPro"/>
</dbReference>
<keyword evidence="11" id="KW-1185">Reference proteome</keyword>
<evidence type="ECO:0000256" key="4">
    <source>
        <dbReference type="ARBA" id="ARBA00022603"/>
    </source>
</evidence>
<dbReference type="GO" id="GO:0032259">
    <property type="term" value="P:methylation"/>
    <property type="evidence" value="ECO:0007669"/>
    <property type="project" value="UniProtKB-KW"/>
</dbReference>
<gene>
    <name evidence="8" type="primary">bioC</name>
    <name evidence="10" type="ORF">GA0061071_104174</name>
</gene>
<evidence type="ECO:0000256" key="6">
    <source>
        <dbReference type="ARBA" id="ARBA00022691"/>
    </source>
</evidence>
<dbReference type="InterPro" id="IPR011814">
    <property type="entry name" value="BioC"/>
</dbReference>
<accession>A0A1C4B657</accession>
<evidence type="ECO:0000313" key="11">
    <source>
        <dbReference type="Proteomes" id="UP000198975"/>
    </source>
</evidence>
<evidence type="ECO:0000256" key="2">
    <source>
        <dbReference type="ARBA" id="ARBA00004746"/>
    </source>
</evidence>
<evidence type="ECO:0000256" key="5">
    <source>
        <dbReference type="ARBA" id="ARBA00022679"/>
    </source>
</evidence>
<dbReference type="OrthoDB" id="9760689at2"/>
<dbReference type="EC" id="2.1.1.197" evidence="3 8"/>
<dbReference type="InterPro" id="IPR029063">
    <property type="entry name" value="SAM-dependent_MTases_sf"/>
</dbReference>
<comment type="catalytic activity">
    <reaction evidence="1 8">
        <text>malonyl-[ACP] + S-adenosyl-L-methionine = malonyl-[ACP] methyl ester + S-adenosyl-L-homocysteine</text>
        <dbReference type="Rhea" id="RHEA:17105"/>
        <dbReference type="Rhea" id="RHEA-COMP:9623"/>
        <dbReference type="Rhea" id="RHEA-COMP:9954"/>
        <dbReference type="ChEBI" id="CHEBI:57856"/>
        <dbReference type="ChEBI" id="CHEBI:59789"/>
        <dbReference type="ChEBI" id="CHEBI:78449"/>
        <dbReference type="ChEBI" id="CHEBI:78845"/>
        <dbReference type="EC" id="2.1.1.197"/>
    </reaction>
</comment>
<dbReference type="InterPro" id="IPR013216">
    <property type="entry name" value="Methyltransf_11"/>
</dbReference>
<evidence type="ECO:0000256" key="3">
    <source>
        <dbReference type="ARBA" id="ARBA00012327"/>
    </source>
</evidence>
<comment type="pathway">
    <text evidence="2 8">Cofactor biosynthesis; biotin biosynthesis.</text>
</comment>
<keyword evidence="6 8" id="KW-0949">S-adenosyl-L-methionine</keyword>
<protein>
    <recommendedName>
        <fullName evidence="3 8">Malonyl-[acyl-carrier protein] O-methyltransferase</fullName>
        <shortName evidence="8">Malonyl-ACP O-methyltransferase</shortName>
        <ecNumber evidence="3 8">2.1.1.197</ecNumber>
    </recommendedName>
    <alternativeName>
        <fullName evidence="8">Biotin synthesis protein BioC</fullName>
    </alternativeName>
</protein>
<sequence length="249" mass="27633">MAVNKQAIAAAFGRAAQSYCQHDELQRLSADVLLAQLENIAPLPVLDAGCGPGGMSRYWRGQGSEVTALDLSPAMLDEARRQHSAQHYVAGDIEALPFEDASFSLVWSNLAVQWCDDLQQAIGELYRVTRPGGQVAFTTLVEDSLPELNVAWRAVDHHQHANRFLPLPAIHQALQGWRLRSGVERITLCFEDATQALRSLKGIGATHLHAGRQQGLTRSKLQRLQLAWPQQQGKCPLTYHLFWGVITRE</sequence>